<keyword evidence="2 6" id="KW-0489">Methyltransferase</keyword>
<dbReference type="PROSITE" id="PS00095">
    <property type="entry name" value="C5_MTASE_2"/>
    <property type="match status" value="1"/>
</dbReference>
<keyword evidence="9" id="KW-1185">Reference proteome</keyword>
<dbReference type="PRINTS" id="PR00105">
    <property type="entry name" value="C5METTRFRASE"/>
</dbReference>
<dbReference type="GO" id="GO:0032259">
    <property type="term" value="P:methylation"/>
    <property type="evidence" value="ECO:0007669"/>
    <property type="project" value="UniProtKB-KW"/>
</dbReference>
<evidence type="ECO:0000256" key="6">
    <source>
        <dbReference type="PROSITE-ProRule" id="PRU01016"/>
    </source>
</evidence>
<accession>R9C632</accession>
<dbReference type="AlphaFoldDB" id="R9C632"/>
<evidence type="ECO:0000313" key="9">
    <source>
        <dbReference type="Proteomes" id="UP000013988"/>
    </source>
</evidence>
<dbReference type="GO" id="GO:0003886">
    <property type="term" value="F:DNA (cytosine-5-)-methyltransferase activity"/>
    <property type="evidence" value="ECO:0007669"/>
    <property type="project" value="UniProtKB-EC"/>
</dbReference>
<keyword evidence="3 6" id="KW-0808">Transferase</keyword>
<dbReference type="OrthoDB" id="9813719at2"/>
<dbReference type="InterPro" id="IPR031303">
    <property type="entry name" value="C5_meth_CS"/>
</dbReference>
<evidence type="ECO:0000256" key="1">
    <source>
        <dbReference type="ARBA" id="ARBA00011975"/>
    </source>
</evidence>
<dbReference type="InterPro" id="IPR001525">
    <property type="entry name" value="C5_MeTfrase"/>
</dbReference>
<feature type="active site" evidence="6">
    <location>
        <position position="86"/>
    </location>
</feature>
<evidence type="ECO:0000256" key="4">
    <source>
        <dbReference type="ARBA" id="ARBA00022691"/>
    </source>
</evidence>
<evidence type="ECO:0000256" key="5">
    <source>
        <dbReference type="ARBA" id="ARBA00022747"/>
    </source>
</evidence>
<dbReference type="GO" id="GO:0003677">
    <property type="term" value="F:DNA binding"/>
    <property type="evidence" value="ECO:0007669"/>
    <property type="project" value="TreeGrafter"/>
</dbReference>
<name>R9C632_9CLOT</name>
<dbReference type="PANTHER" id="PTHR10629:SF52">
    <property type="entry name" value="DNA (CYTOSINE-5)-METHYLTRANSFERASE 1"/>
    <property type="match status" value="1"/>
</dbReference>
<proteinExistence type="inferred from homology"/>
<protein>
    <recommendedName>
        <fullName evidence="1">DNA (cytosine-5-)-methyltransferase</fullName>
        <ecNumber evidence="1">2.1.1.37</ecNumber>
    </recommendedName>
</protein>
<evidence type="ECO:0000313" key="8">
    <source>
        <dbReference type="EMBL" id="EOR24450.1"/>
    </source>
</evidence>
<dbReference type="EMBL" id="ASRV01000150">
    <property type="protein sequence ID" value="EOR24450.1"/>
    <property type="molecule type" value="Genomic_DNA"/>
</dbReference>
<dbReference type="PATRIC" id="fig|1202534.3.peg.2506"/>
<dbReference type="PROSITE" id="PS51679">
    <property type="entry name" value="SAM_MT_C5"/>
    <property type="match status" value="1"/>
</dbReference>
<dbReference type="RefSeq" id="WP_016207850.1">
    <property type="nucleotide sequence ID" value="NZ_ASRV01000150.1"/>
</dbReference>
<evidence type="ECO:0000256" key="2">
    <source>
        <dbReference type="ARBA" id="ARBA00022603"/>
    </source>
</evidence>
<evidence type="ECO:0000256" key="7">
    <source>
        <dbReference type="RuleBase" id="RU000416"/>
    </source>
</evidence>
<evidence type="ECO:0000256" key="3">
    <source>
        <dbReference type="ARBA" id="ARBA00022679"/>
    </source>
</evidence>
<dbReference type="GO" id="GO:0044027">
    <property type="term" value="P:negative regulation of gene expression via chromosomal CpG island methylation"/>
    <property type="evidence" value="ECO:0007669"/>
    <property type="project" value="TreeGrafter"/>
</dbReference>
<dbReference type="Gene3D" id="3.90.120.10">
    <property type="entry name" value="DNA Methylase, subunit A, domain 2"/>
    <property type="match status" value="1"/>
</dbReference>
<sequence length="367" mass="41085">MKQPNELTLISVFSGAMGLDIGLERAGFNTRVAIEIDKVACRTIRRNKPNLPVIEGDINNYSYEEILNTANLERGEVTLLAGGSPCQSFSTAGKRRALEDDRGKLLLKFIELVEEIQPEYFILENVKGILNAPIKNRPLTERGKGFPPLSEEEEKGSVLRYILERLNSTGYTVNYKLLNSADYGVPQTRERVIFIGSRNGRTIQLPVATHSKDGVDGKLRWKTFSDVIDEMVGTQCNFKPYSEERLNYMELIPRGGGNWRDLPEEIVREAMGNAFESGGGKVGFYRRIALNKPAPTLLTSPIHKSTNIGHPLEDRPLSVEEYKAIQQFPNEWIIEGTLTDQYRQIGNAVPVGLAYNIGISIVNDINN</sequence>
<dbReference type="InterPro" id="IPR029063">
    <property type="entry name" value="SAM-dependent_MTases_sf"/>
</dbReference>
<dbReference type="PANTHER" id="PTHR10629">
    <property type="entry name" value="CYTOSINE-SPECIFIC METHYLTRANSFERASE"/>
    <property type="match status" value="1"/>
</dbReference>
<gene>
    <name evidence="8" type="ORF">A500_12634</name>
</gene>
<dbReference type="Pfam" id="PF00145">
    <property type="entry name" value="DNA_methylase"/>
    <property type="match status" value="1"/>
</dbReference>
<dbReference type="SUPFAM" id="SSF53335">
    <property type="entry name" value="S-adenosyl-L-methionine-dependent methyltransferases"/>
    <property type="match status" value="1"/>
</dbReference>
<dbReference type="EC" id="2.1.1.37" evidence="1"/>
<comment type="similarity">
    <text evidence="6 7">Belongs to the class I-like SAM-binding methyltransferase superfamily. C5-methyltransferase family.</text>
</comment>
<dbReference type="InterPro" id="IPR050390">
    <property type="entry name" value="C5-Methyltransferase"/>
</dbReference>
<dbReference type="Gene3D" id="3.40.50.150">
    <property type="entry name" value="Vaccinia Virus protein VP39"/>
    <property type="match status" value="1"/>
</dbReference>
<organism evidence="8 9">
    <name type="scientific">Clostridium sartagoforme AAU1</name>
    <dbReference type="NCBI Taxonomy" id="1202534"/>
    <lineage>
        <taxon>Bacteria</taxon>
        <taxon>Bacillati</taxon>
        <taxon>Bacillota</taxon>
        <taxon>Clostridia</taxon>
        <taxon>Eubacteriales</taxon>
        <taxon>Clostridiaceae</taxon>
        <taxon>Clostridium</taxon>
    </lineage>
</organism>
<dbReference type="NCBIfam" id="TIGR00675">
    <property type="entry name" value="dcm"/>
    <property type="match status" value="1"/>
</dbReference>
<dbReference type="GO" id="GO:0009307">
    <property type="term" value="P:DNA restriction-modification system"/>
    <property type="evidence" value="ECO:0007669"/>
    <property type="project" value="UniProtKB-KW"/>
</dbReference>
<comment type="caution">
    <text evidence="8">The sequence shown here is derived from an EMBL/GenBank/DDBJ whole genome shotgun (WGS) entry which is preliminary data.</text>
</comment>
<reference evidence="8 9" key="1">
    <citation type="submission" date="2013-03" db="EMBL/GenBank/DDBJ databases">
        <title>Whole genome shotgun sequencing of Clostridium sartagoforme AAU1.</title>
        <authorList>
            <person name="Joshi C.G."/>
            <person name="Duggirala S.M."/>
            <person name="Nathani N.M."/>
            <person name="Bhatt V.D."/>
            <person name="Patel A.K."/>
            <person name="Pandya P.R."/>
            <person name="KaPatel J.A."/>
        </authorList>
    </citation>
    <scope>NUCLEOTIDE SEQUENCE [LARGE SCALE GENOMIC DNA]</scope>
    <source>
        <strain evidence="8 9">AAU1</strain>
    </source>
</reference>
<dbReference type="Proteomes" id="UP000013988">
    <property type="component" value="Unassembled WGS sequence"/>
</dbReference>
<keyword evidence="4 6" id="KW-0949">S-adenosyl-L-methionine</keyword>
<keyword evidence="5" id="KW-0680">Restriction system</keyword>